<dbReference type="PANTHER" id="PTHR34700">
    <property type="entry name" value="POTASSIUM BINDING PROTEIN KBP"/>
    <property type="match status" value="1"/>
</dbReference>
<proteinExistence type="inferred from homology"/>
<accession>A0ABN3HQ11</accession>
<dbReference type="InterPro" id="IPR052196">
    <property type="entry name" value="Bact_Kbp"/>
</dbReference>
<feature type="domain" description="LysM" evidence="4">
    <location>
        <begin position="288"/>
        <end position="337"/>
    </location>
</feature>
<comment type="caution">
    <text evidence="5">The sequence shown here is derived from an EMBL/GenBank/DDBJ whole genome shotgun (WGS) entry which is preliminary data.</text>
</comment>
<dbReference type="SUPFAM" id="SSF54106">
    <property type="entry name" value="LysM domain"/>
    <property type="match status" value="1"/>
</dbReference>
<evidence type="ECO:0000259" key="4">
    <source>
        <dbReference type="PROSITE" id="PS51782"/>
    </source>
</evidence>
<dbReference type="Gene3D" id="1.10.530.10">
    <property type="match status" value="1"/>
</dbReference>
<dbReference type="InterPro" id="IPR010618">
    <property type="entry name" value="RPF"/>
</dbReference>
<dbReference type="RefSeq" id="WP_344629070.1">
    <property type="nucleotide sequence ID" value="NZ_BAAATJ010000002.1"/>
</dbReference>
<feature type="region of interest" description="Disordered" evidence="3">
    <location>
        <begin position="127"/>
        <end position="293"/>
    </location>
</feature>
<dbReference type="EMBL" id="BAAATJ010000002">
    <property type="protein sequence ID" value="GAA2385083.1"/>
    <property type="molecule type" value="Genomic_DNA"/>
</dbReference>
<gene>
    <name evidence="5" type="primary">rpfC</name>
    <name evidence="5" type="ORF">GCM10010420_04300</name>
</gene>
<feature type="compositionally biased region" description="Gly residues" evidence="3">
    <location>
        <begin position="173"/>
        <end position="195"/>
    </location>
</feature>
<protein>
    <submittedName>
        <fullName evidence="5">Resuscitation-promoting factor protein RpfC</fullName>
    </submittedName>
</protein>
<evidence type="ECO:0000256" key="2">
    <source>
        <dbReference type="ARBA" id="ARBA00022801"/>
    </source>
</evidence>
<keyword evidence="6" id="KW-1185">Reference proteome</keyword>
<dbReference type="InterPro" id="IPR018392">
    <property type="entry name" value="LysM"/>
</dbReference>
<dbReference type="InterPro" id="IPR036779">
    <property type="entry name" value="LysM_dom_sf"/>
</dbReference>
<keyword evidence="2" id="KW-0378">Hydrolase</keyword>
<dbReference type="Pfam" id="PF01476">
    <property type="entry name" value="LysM"/>
    <property type="match status" value="1"/>
</dbReference>
<dbReference type="PANTHER" id="PTHR34700:SF4">
    <property type="entry name" value="PHAGE-LIKE ELEMENT PBSX PROTEIN XKDP"/>
    <property type="match status" value="1"/>
</dbReference>
<feature type="compositionally biased region" description="Basic and acidic residues" evidence="3">
    <location>
        <begin position="225"/>
        <end position="280"/>
    </location>
</feature>
<comment type="similarity">
    <text evidence="1">Belongs to the transglycosylase family. Rpf subfamily.</text>
</comment>
<name>A0ABN3HQ11_9ACTN</name>
<dbReference type="CDD" id="cd00118">
    <property type="entry name" value="LysM"/>
    <property type="match status" value="1"/>
</dbReference>
<evidence type="ECO:0000256" key="3">
    <source>
        <dbReference type="SAM" id="MobiDB-lite"/>
    </source>
</evidence>
<dbReference type="SMART" id="SM00257">
    <property type="entry name" value="LysM"/>
    <property type="match status" value="1"/>
</dbReference>
<sequence length="338" mass="34419">MLSGNGRHRRPRQAPAIFVTAGMTGAGIAMPLLGASGAQAADLDTWDRVAQCESGGLWSANTGNGYYGGLQLTQETWEEYGGTVYAERPDLASRSQQIAVAERILADQGPDAWPACGVNAGLRYDSTGEAPAIDPGDVLPSEEESSTPPAGRDGRGSGTESGGTEDSGKSGKSDGGAADGTAGSGDAAGGSGGAGRDAEADPSGGKPADGPEERTAGSGAGTRGDAADREAGTGRHRGERDPRELELEAAERTDGREAARDERSGPEAGRTDRSAERADGEGPLTADGGYRVQPGDSLSAIALEHDVRGGWTELYETNREVVGDDPDLILPGQELALG</sequence>
<organism evidence="5 6">
    <name type="scientific">Streptomyces glaucosporus</name>
    <dbReference type="NCBI Taxonomy" id="284044"/>
    <lineage>
        <taxon>Bacteria</taxon>
        <taxon>Bacillati</taxon>
        <taxon>Actinomycetota</taxon>
        <taxon>Actinomycetes</taxon>
        <taxon>Kitasatosporales</taxon>
        <taxon>Streptomycetaceae</taxon>
        <taxon>Streptomyces</taxon>
    </lineage>
</organism>
<evidence type="ECO:0000313" key="5">
    <source>
        <dbReference type="EMBL" id="GAA2385083.1"/>
    </source>
</evidence>
<dbReference type="Gene3D" id="3.10.350.10">
    <property type="entry name" value="LysM domain"/>
    <property type="match status" value="1"/>
</dbReference>
<dbReference type="Pfam" id="PF06737">
    <property type="entry name" value="Transglycosylas"/>
    <property type="match status" value="1"/>
</dbReference>
<dbReference type="SUPFAM" id="SSF53955">
    <property type="entry name" value="Lysozyme-like"/>
    <property type="match status" value="1"/>
</dbReference>
<dbReference type="InterPro" id="IPR023346">
    <property type="entry name" value="Lysozyme-like_dom_sf"/>
</dbReference>
<reference evidence="5 6" key="1">
    <citation type="journal article" date="2019" name="Int. J. Syst. Evol. Microbiol.">
        <title>The Global Catalogue of Microorganisms (GCM) 10K type strain sequencing project: providing services to taxonomists for standard genome sequencing and annotation.</title>
        <authorList>
            <consortium name="The Broad Institute Genomics Platform"/>
            <consortium name="The Broad Institute Genome Sequencing Center for Infectious Disease"/>
            <person name="Wu L."/>
            <person name="Ma J."/>
        </authorList>
    </citation>
    <scope>NUCLEOTIDE SEQUENCE [LARGE SCALE GENOMIC DNA]</scope>
    <source>
        <strain evidence="5 6">JCM 6921</strain>
    </source>
</reference>
<dbReference type="PROSITE" id="PS51782">
    <property type="entry name" value="LYSM"/>
    <property type="match status" value="1"/>
</dbReference>
<dbReference type="Proteomes" id="UP001500058">
    <property type="component" value="Unassembled WGS sequence"/>
</dbReference>
<evidence type="ECO:0000256" key="1">
    <source>
        <dbReference type="ARBA" id="ARBA00010830"/>
    </source>
</evidence>
<evidence type="ECO:0000313" key="6">
    <source>
        <dbReference type="Proteomes" id="UP001500058"/>
    </source>
</evidence>
<dbReference type="CDD" id="cd13925">
    <property type="entry name" value="RPF"/>
    <property type="match status" value="1"/>
</dbReference>